<dbReference type="Proteomes" id="UP000085678">
    <property type="component" value="Unplaced"/>
</dbReference>
<evidence type="ECO:0000256" key="3">
    <source>
        <dbReference type="ARBA" id="ARBA00022692"/>
    </source>
</evidence>
<dbReference type="InterPro" id="IPR050932">
    <property type="entry name" value="TM2D1-3-like"/>
</dbReference>
<feature type="transmembrane region" description="Helical" evidence="8">
    <location>
        <begin position="190"/>
        <end position="210"/>
    </location>
</feature>
<dbReference type="PANTHER" id="PTHR21016">
    <property type="entry name" value="BETA-AMYLOID BINDING PROTEIN-RELATED"/>
    <property type="match status" value="1"/>
</dbReference>
<evidence type="ECO:0000256" key="9">
    <source>
        <dbReference type="SAM" id="SignalP"/>
    </source>
</evidence>
<comment type="subcellular location">
    <subcellularLocation>
        <location evidence="1">Membrane</location>
        <topology evidence="1">Multi-pass membrane protein</topology>
    </subcellularLocation>
</comment>
<proteinExistence type="inferred from homology"/>
<dbReference type="KEGG" id="lak:106164673"/>
<evidence type="ECO:0000256" key="4">
    <source>
        <dbReference type="ARBA" id="ARBA00022729"/>
    </source>
</evidence>
<evidence type="ECO:0000313" key="12">
    <source>
        <dbReference type="RefSeq" id="XP_013398110.1"/>
    </source>
</evidence>
<evidence type="ECO:0000256" key="8">
    <source>
        <dbReference type="SAM" id="Phobius"/>
    </source>
</evidence>
<keyword evidence="3 8" id="KW-0812">Transmembrane</keyword>
<dbReference type="Pfam" id="PF05154">
    <property type="entry name" value="TM2"/>
    <property type="match status" value="1"/>
</dbReference>
<evidence type="ECO:0000313" key="11">
    <source>
        <dbReference type="Proteomes" id="UP000085678"/>
    </source>
</evidence>
<comment type="similarity">
    <text evidence="2">Belongs to the TM2 family.</text>
</comment>
<feature type="signal peptide" evidence="9">
    <location>
        <begin position="1"/>
        <end position="25"/>
    </location>
</feature>
<dbReference type="OrthoDB" id="10257855at2759"/>
<gene>
    <name evidence="12" type="primary">LOC106164673</name>
</gene>
<protein>
    <submittedName>
        <fullName evidence="12">TM2 domain-containing protein 3-like</fullName>
    </submittedName>
</protein>
<dbReference type="GeneID" id="106164673"/>
<evidence type="ECO:0000256" key="2">
    <source>
        <dbReference type="ARBA" id="ARBA00008284"/>
    </source>
</evidence>
<dbReference type="FunCoup" id="A0A1S3IIP8">
    <property type="interactions" value="482"/>
</dbReference>
<evidence type="ECO:0000256" key="1">
    <source>
        <dbReference type="ARBA" id="ARBA00004141"/>
    </source>
</evidence>
<evidence type="ECO:0000256" key="7">
    <source>
        <dbReference type="ARBA" id="ARBA00023180"/>
    </source>
</evidence>
<dbReference type="GO" id="GO:0016020">
    <property type="term" value="C:membrane"/>
    <property type="evidence" value="ECO:0007669"/>
    <property type="project" value="UniProtKB-SubCell"/>
</dbReference>
<dbReference type="InterPro" id="IPR007829">
    <property type="entry name" value="TM2"/>
</dbReference>
<dbReference type="AlphaFoldDB" id="A0A1S3IIP8"/>
<feature type="domain" description="TM2" evidence="10">
    <location>
        <begin position="190"/>
        <end position="237"/>
    </location>
</feature>
<keyword evidence="7" id="KW-0325">Glycoprotein</keyword>
<keyword evidence="5 8" id="KW-1133">Transmembrane helix</keyword>
<feature type="chain" id="PRO_5010255466" evidence="9">
    <location>
        <begin position="26"/>
        <end position="254"/>
    </location>
</feature>
<dbReference type="InParanoid" id="A0A1S3IIP8"/>
<dbReference type="RefSeq" id="XP_013398110.1">
    <property type="nucleotide sequence ID" value="XM_013542656.2"/>
</dbReference>
<sequence>MVAFDEEKTKLLILFVFSYFLTTTADQTELTTDFPDRGTHTFPSDESTVIWQGPSGSNSTVLDPNFFNNTCSKQYITSCPSKAKCSELGACCIECEFDTSCTYGDDVTVTCKALADIVCDGERNFTREFNCRYCYQTEEWQHTCTTQSNCQAVTTPRPTYRANCSVKDHILCLGRRKFYKNRSCNWTKGYRWSTALILSVTVGGFGADRFYLGLWREGIGKLFSFGGLGVWTIVDVILIAIGYVGPYDGSLYIY</sequence>
<organism evidence="11 12">
    <name type="scientific">Lingula anatina</name>
    <name type="common">Brachiopod</name>
    <name type="synonym">Lingula unguis</name>
    <dbReference type="NCBI Taxonomy" id="7574"/>
    <lineage>
        <taxon>Eukaryota</taxon>
        <taxon>Metazoa</taxon>
        <taxon>Spiralia</taxon>
        <taxon>Lophotrochozoa</taxon>
        <taxon>Brachiopoda</taxon>
        <taxon>Linguliformea</taxon>
        <taxon>Lingulata</taxon>
        <taxon>Lingulida</taxon>
        <taxon>Linguloidea</taxon>
        <taxon>Lingulidae</taxon>
        <taxon>Lingula</taxon>
    </lineage>
</organism>
<evidence type="ECO:0000256" key="5">
    <source>
        <dbReference type="ARBA" id="ARBA00022989"/>
    </source>
</evidence>
<evidence type="ECO:0000256" key="6">
    <source>
        <dbReference type="ARBA" id="ARBA00023136"/>
    </source>
</evidence>
<reference evidence="12" key="1">
    <citation type="submission" date="2025-08" db="UniProtKB">
        <authorList>
            <consortium name="RefSeq"/>
        </authorList>
    </citation>
    <scope>IDENTIFICATION</scope>
    <source>
        <tissue evidence="12">Gonads</tissue>
    </source>
</reference>
<feature type="transmembrane region" description="Helical" evidence="8">
    <location>
        <begin position="222"/>
        <end position="244"/>
    </location>
</feature>
<keyword evidence="6 8" id="KW-0472">Membrane</keyword>
<name>A0A1S3IIP8_LINAN</name>
<evidence type="ECO:0000259" key="10">
    <source>
        <dbReference type="Pfam" id="PF05154"/>
    </source>
</evidence>
<keyword evidence="4 9" id="KW-0732">Signal</keyword>
<keyword evidence="11" id="KW-1185">Reference proteome</keyword>
<accession>A0A1S3IIP8</accession>
<dbReference type="PANTHER" id="PTHR21016:SF7">
    <property type="entry name" value="TM2 DOMAIN-CONTAINING PROTEIN 3"/>
    <property type="match status" value="1"/>
</dbReference>